<dbReference type="PANTHER" id="PTHR46468">
    <property type="entry name" value="SENTRIN-SPECIFIC PROTEASE 8"/>
    <property type="match status" value="1"/>
</dbReference>
<dbReference type="InterPro" id="IPR044613">
    <property type="entry name" value="Nep1/2-like"/>
</dbReference>
<evidence type="ECO:0000313" key="6">
    <source>
        <dbReference type="EMBL" id="KAL3763894.1"/>
    </source>
</evidence>
<reference evidence="6 7" key="1">
    <citation type="submission" date="2024-10" db="EMBL/GenBank/DDBJ databases">
        <title>Updated reference genomes for cyclostephanoid diatoms.</title>
        <authorList>
            <person name="Roberts W.R."/>
            <person name="Alverson A.J."/>
        </authorList>
    </citation>
    <scope>NUCLEOTIDE SEQUENCE [LARGE SCALE GENOMIC DNA]</scope>
    <source>
        <strain evidence="6 7">AJA232-27</strain>
    </source>
</reference>
<sequence>MSKSTNDNDGGAQHQQCLFNYHDADIYSSDLAILDSPTAWLNDAVLHFQLTRLEQFHQDYTGGHSENLFLDPSVVSFLMHQLNENDYEEYCEELKNLNAVWQLPPSACAGIGRHNSDGITITRRRVFAPISDQFGASNAEFARPGGGNHWSMLLWEIYARFNSKGHHVQLVSNFFHFDSSVGYNKDAAWRVGKKLGKVLMRFEDDGRYDMWMKDDPEVLYIEECAVPQQNNGYDCGLFALGFAEALASSPPKFPYPDGNFATTNLETKKEFHEAAVRAYFDENGGPESYASGLRRRIGDEIRMLASRQNEAEESE</sequence>
<dbReference type="AlphaFoldDB" id="A0ABD3MIN7"/>
<keyword evidence="7" id="KW-1185">Reference proteome</keyword>
<keyword evidence="4" id="KW-0788">Thiol protease</keyword>
<dbReference type="Pfam" id="PF02902">
    <property type="entry name" value="Peptidase_C48"/>
    <property type="match status" value="1"/>
</dbReference>
<evidence type="ECO:0000256" key="1">
    <source>
        <dbReference type="ARBA" id="ARBA00005234"/>
    </source>
</evidence>
<name>A0ABD3MIN7_9STRA</name>
<dbReference type="SUPFAM" id="SSF54001">
    <property type="entry name" value="Cysteine proteinases"/>
    <property type="match status" value="1"/>
</dbReference>
<evidence type="ECO:0000259" key="5">
    <source>
        <dbReference type="PROSITE" id="PS50600"/>
    </source>
</evidence>
<dbReference type="PROSITE" id="PS50600">
    <property type="entry name" value="ULP_PROTEASE"/>
    <property type="match status" value="1"/>
</dbReference>
<dbReference type="GO" id="GO:0008234">
    <property type="term" value="F:cysteine-type peptidase activity"/>
    <property type="evidence" value="ECO:0007669"/>
    <property type="project" value="UniProtKB-KW"/>
</dbReference>
<evidence type="ECO:0000256" key="2">
    <source>
        <dbReference type="ARBA" id="ARBA00022670"/>
    </source>
</evidence>
<evidence type="ECO:0000256" key="3">
    <source>
        <dbReference type="ARBA" id="ARBA00022801"/>
    </source>
</evidence>
<comment type="caution">
    <text evidence="6">The sequence shown here is derived from an EMBL/GenBank/DDBJ whole genome shotgun (WGS) entry which is preliminary data.</text>
</comment>
<comment type="similarity">
    <text evidence="1">Belongs to the peptidase C48 family.</text>
</comment>
<evidence type="ECO:0000256" key="4">
    <source>
        <dbReference type="ARBA" id="ARBA00022807"/>
    </source>
</evidence>
<feature type="domain" description="Ubiquitin-like protease family profile" evidence="5">
    <location>
        <begin position="24"/>
        <end position="246"/>
    </location>
</feature>
<dbReference type="InterPro" id="IPR003653">
    <property type="entry name" value="Peptidase_C48_C"/>
</dbReference>
<dbReference type="Proteomes" id="UP001530293">
    <property type="component" value="Unassembled WGS sequence"/>
</dbReference>
<dbReference type="Gene3D" id="3.40.395.10">
    <property type="entry name" value="Adenoviral Proteinase, Chain A"/>
    <property type="match status" value="1"/>
</dbReference>
<proteinExistence type="inferred from homology"/>
<protein>
    <recommendedName>
        <fullName evidence="5">Ubiquitin-like protease family profile domain-containing protein</fullName>
    </recommendedName>
</protein>
<dbReference type="GO" id="GO:0006508">
    <property type="term" value="P:proteolysis"/>
    <property type="evidence" value="ECO:0007669"/>
    <property type="project" value="UniProtKB-KW"/>
</dbReference>
<dbReference type="PANTHER" id="PTHR46468:SF1">
    <property type="entry name" value="SENTRIN-SPECIFIC PROTEASE 8"/>
    <property type="match status" value="1"/>
</dbReference>
<dbReference type="InterPro" id="IPR038765">
    <property type="entry name" value="Papain-like_cys_pep_sf"/>
</dbReference>
<gene>
    <name evidence="6" type="ORF">ACHAWU_003360</name>
</gene>
<evidence type="ECO:0000313" key="7">
    <source>
        <dbReference type="Proteomes" id="UP001530293"/>
    </source>
</evidence>
<keyword evidence="2" id="KW-0645">Protease</keyword>
<dbReference type="EMBL" id="JALLBG020000110">
    <property type="protein sequence ID" value="KAL3763894.1"/>
    <property type="molecule type" value="Genomic_DNA"/>
</dbReference>
<accession>A0ABD3MIN7</accession>
<keyword evidence="3" id="KW-0378">Hydrolase</keyword>
<organism evidence="6 7">
    <name type="scientific">Discostella pseudostelligera</name>
    <dbReference type="NCBI Taxonomy" id="259834"/>
    <lineage>
        <taxon>Eukaryota</taxon>
        <taxon>Sar</taxon>
        <taxon>Stramenopiles</taxon>
        <taxon>Ochrophyta</taxon>
        <taxon>Bacillariophyta</taxon>
        <taxon>Coscinodiscophyceae</taxon>
        <taxon>Thalassiosirophycidae</taxon>
        <taxon>Stephanodiscales</taxon>
        <taxon>Stephanodiscaceae</taxon>
        <taxon>Discostella</taxon>
    </lineage>
</organism>